<evidence type="ECO:0000256" key="3">
    <source>
        <dbReference type="HAMAP-Rule" id="MF_00273"/>
    </source>
</evidence>
<dbReference type="Gene3D" id="3.10.20.10">
    <property type="match status" value="1"/>
</dbReference>
<reference evidence="5 6" key="1">
    <citation type="submission" date="2016-12" db="EMBL/GenBank/DDBJ databases">
        <title>Discovery of methanogenic haloarchaea.</title>
        <authorList>
            <person name="Sorokin D.Y."/>
            <person name="Makarova K.S."/>
            <person name="Abbas B."/>
            <person name="Ferrer M."/>
            <person name="Golyshin P.N."/>
        </authorList>
    </citation>
    <scope>NUCLEOTIDE SEQUENCE [LARGE SCALE GENOMIC DNA]</scope>
    <source>
        <strain evidence="5">AMET1</strain>
    </source>
</reference>
<name>A0A1Y3GDS6_9EURY</name>
<comment type="subunit">
    <text evidence="3">Part of the 50S ribosomal subunit. Binds 23S rRNA.</text>
</comment>
<dbReference type="RefSeq" id="WP_201721212.1">
    <property type="nucleotide sequence ID" value="NZ_MRZU01000002.1"/>
</dbReference>
<sequence length="59" mass="7020">MKFKVNGYFDMGSNKNQKFQKTVDAENEDIAREKIYSIMGSKHRVKRRKIQITEIEPEN</sequence>
<keyword evidence="3" id="KW-0694">RNA-binding</keyword>
<proteinExistence type="inferred from homology"/>
<dbReference type="GO" id="GO:0005840">
    <property type="term" value="C:ribosome"/>
    <property type="evidence" value="ECO:0007669"/>
    <property type="project" value="UniProtKB-KW"/>
</dbReference>
<dbReference type="GO" id="GO:0070180">
    <property type="term" value="F:large ribosomal subunit rRNA binding"/>
    <property type="evidence" value="ECO:0007669"/>
    <property type="project" value="UniProtKB-UniRule"/>
</dbReference>
<feature type="domain" description="Large ribosomal subunit protein eL20" evidence="4">
    <location>
        <begin position="2"/>
        <end position="56"/>
    </location>
</feature>
<keyword evidence="2 3" id="KW-0687">Ribonucleoprotein</keyword>
<dbReference type="EMBL" id="MRZU01000002">
    <property type="protein sequence ID" value="OUJ19377.1"/>
    <property type="molecule type" value="Genomic_DNA"/>
</dbReference>
<dbReference type="Pfam" id="PF01775">
    <property type="entry name" value="Ribosomal_L18A"/>
    <property type="match status" value="1"/>
</dbReference>
<dbReference type="InterPro" id="IPR023573">
    <property type="entry name" value="Ribosomal_eL20_dom"/>
</dbReference>
<evidence type="ECO:0000256" key="1">
    <source>
        <dbReference type="ARBA" id="ARBA00022980"/>
    </source>
</evidence>
<gene>
    <name evidence="3" type="primary">rpl18a</name>
    <name evidence="3" type="synonym">rpl20e</name>
    <name evidence="3" type="synonym">rplX</name>
    <name evidence="5" type="ORF">AMET1_0046</name>
</gene>
<keyword evidence="1 3" id="KW-0689">Ribosomal protein</keyword>
<protein>
    <recommendedName>
        <fullName evidence="3">Large ribosomal subunit protein eL20</fullName>
    </recommendedName>
</protein>
<dbReference type="GO" id="GO:0003735">
    <property type="term" value="F:structural constituent of ribosome"/>
    <property type="evidence" value="ECO:0007669"/>
    <property type="project" value="InterPro"/>
</dbReference>
<dbReference type="Proteomes" id="UP000195137">
    <property type="component" value="Unassembled WGS sequence"/>
</dbReference>
<keyword evidence="6" id="KW-1185">Reference proteome</keyword>
<dbReference type="AlphaFoldDB" id="A0A1Y3GDS6"/>
<dbReference type="NCBIfam" id="NF001981">
    <property type="entry name" value="PRK00773.1-1"/>
    <property type="match status" value="1"/>
</dbReference>
<comment type="caution">
    <text evidence="5">The sequence shown here is derived from an EMBL/GenBank/DDBJ whole genome shotgun (WGS) entry which is preliminary data.</text>
</comment>
<accession>A0A1Y3GDS6</accession>
<dbReference type="SUPFAM" id="SSF160374">
    <property type="entry name" value="RplX-like"/>
    <property type="match status" value="1"/>
</dbReference>
<dbReference type="OrthoDB" id="191241at2157"/>
<evidence type="ECO:0000313" key="6">
    <source>
        <dbReference type="Proteomes" id="UP000195137"/>
    </source>
</evidence>
<organism evidence="5 6">
    <name type="scientific">Methanonatronarchaeum thermophilum</name>
    <dbReference type="NCBI Taxonomy" id="1927129"/>
    <lineage>
        <taxon>Archaea</taxon>
        <taxon>Methanobacteriati</taxon>
        <taxon>Methanobacteriota</taxon>
        <taxon>Methanonatronarchaeia</taxon>
        <taxon>Methanonatronarchaeales</taxon>
        <taxon>Methanonatronarchaeaceae</taxon>
        <taxon>Methanonatronarchaeum</taxon>
    </lineage>
</organism>
<keyword evidence="3" id="KW-0699">rRNA-binding</keyword>
<dbReference type="HAMAP" id="MF_00273">
    <property type="entry name" value="Ribosomal_eL20"/>
    <property type="match status" value="1"/>
</dbReference>
<evidence type="ECO:0000256" key="2">
    <source>
        <dbReference type="ARBA" id="ARBA00023274"/>
    </source>
</evidence>
<dbReference type="InterPro" id="IPR028877">
    <property type="entry name" value="Ribosomal_eL20"/>
</dbReference>
<dbReference type="GO" id="GO:0006412">
    <property type="term" value="P:translation"/>
    <property type="evidence" value="ECO:0007669"/>
    <property type="project" value="UniProtKB-UniRule"/>
</dbReference>
<evidence type="ECO:0000259" key="4">
    <source>
        <dbReference type="Pfam" id="PF01775"/>
    </source>
</evidence>
<dbReference type="GO" id="GO:1990904">
    <property type="term" value="C:ribonucleoprotein complex"/>
    <property type="evidence" value="ECO:0007669"/>
    <property type="project" value="UniProtKB-KW"/>
</dbReference>
<evidence type="ECO:0000313" key="5">
    <source>
        <dbReference type="EMBL" id="OUJ19377.1"/>
    </source>
</evidence>
<comment type="similarity">
    <text evidence="3">Belongs to the eukaryotic ribosomal protein eL20 family.</text>
</comment>